<dbReference type="RefSeq" id="WP_377421095.1">
    <property type="nucleotide sequence ID" value="NZ_JBHSPR010000010.1"/>
</dbReference>
<dbReference type="InterPro" id="IPR001647">
    <property type="entry name" value="HTH_TetR"/>
</dbReference>
<dbReference type="InterPro" id="IPR009057">
    <property type="entry name" value="Homeodomain-like_sf"/>
</dbReference>
<dbReference type="SUPFAM" id="SSF46689">
    <property type="entry name" value="Homeodomain-like"/>
    <property type="match status" value="1"/>
</dbReference>
<dbReference type="Proteomes" id="UP001596203">
    <property type="component" value="Unassembled WGS sequence"/>
</dbReference>
<proteinExistence type="predicted"/>
<evidence type="ECO:0000313" key="6">
    <source>
        <dbReference type="Proteomes" id="UP001596203"/>
    </source>
</evidence>
<feature type="domain" description="HTH tetR-type" evidence="4">
    <location>
        <begin position="5"/>
        <end position="65"/>
    </location>
</feature>
<feature type="compositionally biased region" description="Low complexity" evidence="3">
    <location>
        <begin position="72"/>
        <end position="91"/>
    </location>
</feature>
<protein>
    <submittedName>
        <fullName evidence="5">TetR/AcrR family transcriptional regulator</fullName>
    </submittedName>
</protein>
<keyword evidence="1 2" id="KW-0238">DNA-binding</keyword>
<gene>
    <name evidence="5" type="ORF">ACFP2T_12835</name>
</gene>
<evidence type="ECO:0000256" key="3">
    <source>
        <dbReference type="SAM" id="MobiDB-lite"/>
    </source>
</evidence>
<feature type="region of interest" description="Disordered" evidence="3">
    <location>
        <begin position="72"/>
        <end position="93"/>
    </location>
</feature>
<dbReference type="InterPro" id="IPR041583">
    <property type="entry name" value="TetR_C_31"/>
</dbReference>
<evidence type="ECO:0000259" key="4">
    <source>
        <dbReference type="PROSITE" id="PS50977"/>
    </source>
</evidence>
<dbReference type="PROSITE" id="PS50977">
    <property type="entry name" value="HTH_TETR_2"/>
    <property type="match status" value="1"/>
</dbReference>
<keyword evidence="6" id="KW-1185">Reference proteome</keyword>
<evidence type="ECO:0000313" key="5">
    <source>
        <dbReference type="EMBL" id="MFC6017086.1"/>
    </source>
</evidence>
<dbReference type="EMBL" id="JBHSPR010000010">
    <property type="protein sequence ID" value="MFC6017086.1"/>
    <property type="molecule type" value="Genomic_DNA"/>
</dbReference>
<accession>A0ABW1K745</accession>
<dbReference type="Gene3D" id="1.10.357.10">
    <property type="entry name" value="Tetracycline Repressor, domain 2"/>
    <property type="match status" value="1"/>
</dbReference>
<dbReference type="Pfam" id="PF17940">
    <property type="entry name" value="TetR_C_31"/>
    <property type="match status" value="1"/>
</dbReference>
<name>A0ABW1K745_9ACTN</name>
<sequence length="232" mass="24318">MAVRRNRFAVITDAAIELVAELGMRGLTHRAVDARAGLPLGSTSAYFRTRKALIEAVVRRLADLDRADLEATEPPADGAADGPTASAPATSIAGVEPLGPRDLDLLAGRIAGLLDRWLTIGRTRTLARYACLLEATHHPELRDILSYGTASRTQARALLARAGAANPEQRGNHLVACVDGLLFDRLVGAGSLTAPPPGSEQSRADFHQAVRTVLFAMAGTDLPETGAASVGG</sequence>
<evidence type="ECO:0000256" key="2">
    <source>
        <dbReference type="PROSITE-ProRule" id="PRU00335"/>
    </source>
</evidence>
<comment type="caution">
    <text evidence="5">The sequence shown here is derived from an EMBL/GenBank/DDBJ whole genome shotgun (WGS) entry which is preliminary data.</text>
</comment>
<dbReference type="Pfam" id="PF00440">
    <property type="entry name" value="TetR_N"/>
    <property type="match status" value="1"/>
</dbReference>
<reference evidence="6" key="1">
    <citation type="journal article" date="2019" name="Int. J. Syst. Evol. Microbiol.">
        <title>The Global Catalogue of Microorganisms (GCM) 10K type strain sequencing project: providing services to taxonomists for standard genome sequencing and annotation.</title>
        <authorList>
            <consortium name="The Broad Institute Genomics Platform"/>
            <consortium name="The Broad Institute Genome Sequencing Center for Infectious Disease"/>
            <person name="Wu L."/>
            <person name="Ma J."/>
        </authorList>
    </citation>
    <scope>NUCLEOTIDE SEQUENCE [LARGE SCALE GENOMIC DNA]</scope>
    <source>
        <strain evidence="6">ZS-35-S2</strain>
    </source>
</reference>
<organism evidence="5 6">
    <name type="scientific">Plantactinospora solaniradicis</name>
    <dbReference type="NCBI Taxonomy" id="1723736"/>
    <lineage>
        <taxon>Bacteria</taxon>
        <taxon>Bacillati</taxon>
        <taxon>Actinomycetota</taxon>
        <taxon>Actinomycetes</taxon>
        <taxon>Micromonosporales</taxon>
        <taxon>Micromonosporaceae</taxon>
        <taxon>Plantactinospora</taxon>
    </lineage>
</organism>
<evidence type="ECO:0000256" key="1">
    <source>
        <dbReference type="ARBA" id="ARBA00023125"/>
    </source>
</evidence>
<feature type="DNA-binding region" description="H-T-H motif" evidence="2">
    <location>
        <begin position="28"/>
        <end position="47"/>
    </location>
</feature>